<name>A0A1H1GYB2_9BURK</name>
<gene>
    <name evidence="2" type="ORF">SAMN05445850_3138</name>
</gene>
<dbReference type="RefSeq" id="WP_090804463.1">
    <property type="nucleotide sequence ID" value="NZ_FNKX01000001.1"/>
</dbReference>
<organism evidence="2 3">
    <name type="scientific">Paraburkholderia tuberum</name>
    <dbReference type="NCBI Taxonomy" id="157910"/>
    <lineage>
        <taxon>Bacteria</taxon>
        <taxon>Pseudomonadati</taxon>
        <taxon>Pseudomonadota</taxon>
        <taxon>Betaproteobacteria</taxon>
        <taxon>Burkholderiales</taxon>
        <taxon>Burkholderiaceae</taxon>
        <taxon>Paraburkholderia</taxon>
    </lineage>
</organism>
<dbReference type="InterPro" id="IPR048494">
    <property type="entry name" value="Dit-like_N"/>
</dbReference>
<reference evidence="3" key="1">
    <citation type="submission" date="2016-10" db="EMBL/GenBank/DDBJ databases">
        <authorList>
            <person name="Varghese N."/>
            <person name="Submissions S."/>
        </authorList>
    </citation>
    <scope>NUCLEOTIDE SEQUENCE [LARGE SCALE GENOMIC DNA]</scope>
    <source>
        <strain evidence="3">DUS833</strain>
    </source>
</reference>
<evidence type="ECO:0000313" key="3">
    <source>
        <dbReference type="Proteomes" id="UP000199365"/>
    </source>
</evidence>
<feature type="domain" description="Dit-like phage tail protein N-terminal" evidence="1">
    <location>
        <begin position="65"/>
        <end position="176"/>
    </location>
</feature>
<evidence type="ECO:0000259" key="1">
    <source>
        <dbReference type="Pfam" id="PF21821"/>
    </source>
</evidence>
<proteinExistence type="predicted"/>
<evidence type="ECO:0000313" key="2">
    <source>
        <dbReference type="EMBL" id="SDR17796.1"/>
    </source>
</evidence>
<dbReference type="STRING" id="157910.SAMN05445850_3138"/>
<dbReference type="Proteomes" id="UP000199365">
    <property type="component" value="Unassembled WGS sequence"/>
</dbReference>
<dbReference type="EMBL" id="FNKX01000001">
    <property type="protein sequence ID" value="SDR17796.1"/>
    <property type="molecule type" value="Genomic_DNA"/>
</dbReference>
<accession>A0A1H1GYB2</accession>
<sequence length="259" mass="28149">MPLIPFPNVPLLPGVPDLNRLPLAIGVRTGVTQFLQSIDYFGLLPGEAPLWVVVDQQGVVRITPDSVADLSYRGENRVATYPVEEGGFASFNKTAVPQELTLRLTCGGKNMSRELFLQELKFLRSSLELVTVVTPDETLDSYNIDRVDYKRTNTNGVSLIIAEVHFVEVRVSASATYANTVEPSGNDPQSRGWVCTVDTTLAPTNQQTPLQEAVASVQSAFSSAQQSVSIIENTIRTQMTQVKSGVRSTLETAGVGTFT</sequence>
<dbReference type="AlphaFoldDB" id="A0A1H1GYB2"/>
<keyword evidence="3" id="KW-1185">Reference proteome</keyword>
<dbReference type="Pfam" id="PF21821">
    <property type="entry name" value="Dit_like"/>
    <property type="match status" value="1"/>
</dbReference>
<protein>
    <recommendedName>
        <fullName evidence="1">Dit-like phage tail protein N-terminal domain-containing protein</fullName>
    </recommendedName>
</protein>